<evidence type="ECO:0000313" key="1">
    <source>
        <dbReference type="EMBL" id="MCQ8186433.1"/>
    </source>
</evidence>
<name>A0A9X2LBH5_9PROT</name>
<proteinExistence type="predicted"/>
<dbReference type="Proteomes" id="UP001142610">
    <property type="component" value="Unassembled WGS sequence"/>
</dbReference>
<protein>
    <submittedName>
        <fullName evidence="1">Uncharacterized protein</fullName>
    </submittedName>
</protein>
<comment type="caution">
    <text evidence="1">The sequence shown here is derived from an EMBL/GenBank/DDBJ whole genome shotgun (WGS) entry which is preliminary data.</text>
</comment>
<keyword evidence="2" id="KW-1185">Reference proteome</keyword>
<organism evidence="1 2">
    <name type="scientific">Parvularcula maris</name>
    <dbReference type="NCBI Taxonomy" id="2965077"/>
    <lineage>
        <taxon>Bacteria</taxon>
        <taxon>Pseudomonadati</taxon>
        <taxon>Pseudomonadota</taxon>
        <taxon>Alphaproteobacteria</taxon>
        <taxon>Parvularculales</taxon>
        <taxon>Parvularculaceae</taxon>
        <taxon>Parvularcula</taxon>
    </lineage>
</organism>
<dbReference type="AlphaFoldDB" id="A0A9X2LBH5"/>
<gene>
    <name evidence="1" type="ORF">NOG11_13700</name>
</gene>
<dbReference type="EMBL" id="JANIBC010000018">
    <property type="protein sequence ID" value="MCQ8186433.1"/>
    <property type="molecule type" value="Genomic_DNA"/>
</dbReference>
<sequence>MTVEFVSPSGVVCRRFADGAMNVRIAVGQLCHPEHGLLKEMDSLGDPPPFESEALQRQALEVVARMGGVDKATRQRLRQWVEYAGHLEG</sequence>
<reference evidence="1" key="1">
    <citation type="submission" date="2022-07" db="EMBL/GenBank/DDBJ databases">
        <title>Parvularcula maris sp. nov., an algicidal bacterium isolated from seawater.</title>
        <authorList>
            <person name="Li F."/>
        </authorList>
    </citation>
    <scope>NUCLEOTIDE SEQUENCE</scope>
    <source>
        <strain evidence="1">BGMRC 0090</strain>
    </source>
</reference>
<evidence type="ECO:0000313" key="2">
    <source>
        <dbReference type="Proteomes" id="UP001142610"/>
    </source>
</evidence>
<accession>A0A9X2LBH5</accession>